<name>A0A183IQ15_9BILA</name>
<accession>A0A183IQ15</accession>
<evidence type="ECO:0000313" key="1">
    <source>
        <dbReference type="EMBL" id="VDP08084.1"/>
    </source>
</evidence>
<dbReference type="WBParaSite" id="SBAD_0000593801-mRNA-1">
    <property type="protein sequence ID" value="SBAD_0000593801-mRNA-1"/>
    <property type="gene ID" value="SBAD_0000593801"/>
</dbReference>
<dbReference type="EMBL" id="UZAM01009190">
    <property type="protein sequence ID" value="VDP08084.1"/>
    <property type="molecule type" value="Genomic_DNA"/>
</dbReference>
<evidence type="ECO:0000313" key="3">
    <source>
        <dbReference type="WBParaSite" id="SBAD_0000593801-mRNA-1"/>
    </source>
</evidence>
<dbReference type="AlphaFoldDB" id="A0A183IQ15"/>
<proteinExistence type="predicted"/>
<protein>
    <submittedName>
        <fullName evidence="3">Transposase</fullName>
    </submittedName>
</protein>
<organism evidence="3">
    <name type="scientific">Soboliphyme baturini</name>
    <dbReference type="NCBI Taxonomy" id="241478"/>
    <lineage>
        <taxon>Eukaryota</taxon>
        <taxon>Metazoa</taxon>
        <taxon>Ecdysozoa</taxon>
        <taxon>Nematoda</taxon>
        <taxon>Enoplea</taxon>
        <taxon>Dorylaimia</taxon>
        <taxon>Dioctophymatida</taxon>
        <taxon>Dioctophymatoidea</taxon>
        <taxon>Soboliphymatidae</taxon>
        <taxon>Soboliphyme</taxon>
    </lineage>
</organism>
<keyword evidence="2" id="KW-1185">Reference proteome</keyword>
<gene>
    <name evidence="1" type="ORF">SBAD_LOCUS5712</name>
</gene>
<reference evidence="1 2" key="2">
    <citation type="submission" date="2018-11" db="EMBL/GenBank/DDBJ databases">
        <authorList>
            <consortium name="Pathogen Informatics"/>
        </authorList>
    </citation>
    <scope>NUCLEOTIDE SEQUENCE [LARGE SCALE GENOMIC DNA]</scope>
</reference>
<dbReference type="Proteomes" id="UP000270296">
    <property type="component" value="Unassembled WGS sequence"/>
</dbReference>
<evidence type="ECO:0000313" key="2">
    <source>
        <dbReference type="Proteomes" id="UP000270296"/>
    </source>
</evidence>
<sequence>MPRNYTPSKNWNFQNVRGFGFTGVVDAFGCLARSLTRFIGLWLPVQSHGRVWRSSGFEPDRLAAKLEHAARCATTDDNGIKFSTSINRNRNRQPCCPTDRRSTHPFIHSYVDRIHNNERAMTKPRQHRRAR</sequence>
<reference evidence="3" key="1">
    <citation type="submission" date="2016-06" db="UniProtKB">
        <authorList>
            <consortium name="WormBaseParasite"/>
        </authorList>
    </citation>
    <scope>IDENTIFICATION</scope>
</reference>